<feature type="region of interest" description="Disordered" evidence="1">
    <location>
        <begin position="425"/>
        <end position="447"/>
    </location>
</feature>
<dbReference type="InterPro" id="IPR026705">
    <property type="entry name" value="Hid-1/Ecm30"/>
</dbReference>
<keyword evidence="3" id="KW-1185">Reference proteome</keyword>
<dbReference type="Pfam" id="PF12722">
    <property type="entry name" value="Hid1"/>
    <property type="match status" value="2"/>
</dbReference>
<dbReference type="EMBL" id="LT598481">
    <property type="protein sequence ID" value="SCU90428.1"/>
    <property type="molecule type" value="Genomic_DNA"/>
</dbReference>
<organism evidence="2 3">
    <name type="scientific">Lachancea meyersii CBS 8951</name>
    <dbReference type="NCBI Taxonomy" id="1266667"/>
    <lineage>
        <taxon>Eukaryota</taxon>
        <taxon>Fungi</taxon>
        <taxon>Dikarya</taxon>
        <taxon>Ascomycota</taxon>
        <taxon>Saccharomycotina</taxon>
        <taxon>Saccharomycetes</taxon>
        <taxon>Saccharomycetales</taxon>
        <taxon>Saccharomycetaceae</taxon>
        <taxon>Lachancea</taxon>
    </lineage>
</organism>
<protein>
    <submittedName>
        <fullName evidence="2">LAME_0E08526g1_1</fullName>
    </submittedName>
</protein>
<dbReference type="Proteomes" id="UP000191144">
    <property type="component" value="Chromosome E"/>
</dbReference>
<dbReference type="GO" id="GO:0016020">
    <property type="term" value="C:membrane"/>
    <property type="evidence" value="ECO:0007669"/>
    <property type="project" value="TreeGrafter"/>
</dbReference>
<feature type="region of interest" description="Disordered" evidence="1">
    <location>
        <begin position="967"/>
        <end position="1001"/>
    </location>
</feature>
<dbReference type="AlphaFoldDB" id="A0A1G4JIX6"/>
<proteinExistence type="predicted"/>
<reference evidence="3" key="1">
    <citation type="submission" date="2016-03" db="EMBL/GenBank/DDBJ databases">
        <authorList>
            <person name="Devillers Hugo."/>
        </authorList>
    </citation>
    <scope>NUCLEOTIDE SEQUENCE [LARGE SCALE GENOMIC DNA]</scope>
</reference>
<feature type="compositionally biased region" description="Polar residues" evidence="1">
    <location>
        <begin position="430"/>
        <end position="447"/>
    </location>
</feature>
<name>A0A1G4JIX6_9SACH</name>
<gene>
    <name evidence="2" type="ORF">LAME_0E08526G</name>
</gene>
<feature type="region of interest" description="Disordered" evidence="1">
    <location>
        <begin position="1069"/>
        <end position="1089"/>
    </location>
</feature>
<feature type="region of interest" description="Disordered" evidence="1">
    <location>
        <begin position="1152"/>
        <end position="1174"/>
    </location>
</feature>
<dbReference type="GO" id="GO:0005797">
    <property type="term" value="C:Golgi medial cisterna"/>
    <property type="evidence" value="ECO:0007669"/>
    <property type="project" value="TreeGrafter"/>
</dbReference>
<evidence type="ECO:0000256" key="1">
    <source>
        <dbReference type="SAM" id="MobiDB-lite"/>
    </source>
</evidence>
<dbReference type="PANTHER" id="PTHR21575:SF12">
    <property type="entry name" value="PROTEIN HID1"/>
    <property type="match status" value="1"/>
</dbReference>
<feature type="compositionally biased region" description="Low complexity" evidence="1">
    <location>
        <begin position="974"/>
        <end position="985"/>
    </location>
</feature>
<feature type="compositionally biased region" description="Polar residues" evidence="1">
    <location>
        <begin position="1078"/>
        <end position="1087"/>
    </location>
</feature>
<sequence length="1174" mass="132883">MGQSDSKLAHYREHVFRLADLVPTPLYSPCVSSQEVIKYYNDPNSWSRKDFPDPFSAYFNEFVVPGAEARDVYSVISSQELRFICNSNMANFTAFIRFAAFKIHVLSCLLQNCDSVATFKLRESQLLTFVRILTKIIPVFYEMDVDQKHENSIFWNQNSSEVLHCEGLISEEHATLNVNHVITEAQDLVPLGVLIVQACVKLLFIKGFTVPLTRQAPRDYGKTSFLLWEDGINTTETNYAPPSPTLDAKRLEILRLLLTLSSKQLYSQHMPKFLVVLTTSVPEFHSICLTSSIINLVCRSCRSNDDNNGLQYPSNSYHSSSKSSQLTSMRKSLTMTGLQLLNLSMLCPLEREHELEIQTFLYGLNLYSTNFKINNLVLTYLSTLSREFDLKFILVNLATLLKRPMEQAIEIESNPFYLLGNSAGGSNNGKRASQSKSNAPKGFTQPNSVAHLPRSTLQIVVLLWELMKCNKSFENYVADKYANKLILVCIYYIKNYSKSSEWRTDLIPIVSGFATYLSSKKLVLSKMQYCFNANYYANKIPDSYKISVGDASRLTFRDFAIIHLTNLVSLQVNANTVMNASLIEIIFNLLCVPGGSQHEDLVQLSSDKSNKVTGLSYNTSVAFLRLMARMTSKEFLKSFAEDAKNGIPETSNEGLEVSKQQRVTKGYVLSPGFKLDLLALLIQAFNSCVLNHFKDSKHLLFVFCRHENVIKQLQKNLVEISSELSYDCNKYEPRGADKEVVSHVDDYFDDSLPTDIRYNWQIDRRHSNNHEDYDMIEKAQFQSLLIFEPDQQKLEEVEHAAEKVAQGSPNKTIELYEYADDEHDPVLESTDLLLALRPHRPFGLTFRNKLKSRKDASLHNSWLGAGPLSLMTKIIRLVTQEFPAILQVTGDNYVQQLRLIIKFEPYLKEQVRNSMSPQTRRLGNECETLIVNWDSNETAFNWYLSSLWKDAFNYNSVPFISTFTKESTQQDAGQQSHSQSFSQPQTPKLERWNSQGSSLSRTNSNNSLITNYLLQQEPDSASNSAPNSPVVSSGFSSWVNNKPHSGGQTSERSSLFRFSWTGFQKANTTKIDEESETETQSAANHQGGSFILDPGLLKPNIWVGTKVTLFGVKVGEREKYSLVDMTSNFLRKLRFGSNTNLNAPEGIMVTSGTLTPATSRPWTPRGSLAARQSL</sequence>
<evidence type="ECO:0000313" key="2">
    <source>
        <dbReference type="EMBL" id="SCU90428.1"/>
    </source>
</evidence>
<dbReference type="OrthoDB" id="432953at2759"/>
<dbReference type="PANTHER" id="PTHR21575">
    <property type="entry name" value="PROTEIN HID1"/>
    <property type="match status" value="1"/>
</dbReference>
<evidence type="ECO:0000313" key="3">
    <source>
        <dbReference type="Proteomes" id="UP000191144"/>
    </source>
</evidence>
<feature type="compositionally biased region" description="Polar residues" evidence="1">
    <location>
        <begin position="1152"/>
        <end position="1161"/>
    </location>
</feature>
<dbReference type="GO" id="GO:0000138">
    <property type="term" value="C:Golgi trans cisterna"/>
    <property type="evidence" value="ECO:0007669"/>
    <property type="project" value="TreeGrafter"/>
</dbReference>
<accession>A0A1G4JIX6</accession>